<proteinExistence type="predicted"/>
<dbReference type="STRING" id="521097.Coch_0903"/>
<evidence type="ECO:0000313" key="3">
    <source>
        <dbReference type="EMBL" id="ACU92458.1"/>
    </source>
</evidence>
<keyword evidence="4" id="KW-1185">Reference proteome</keyword>
<evidence type="ECO:0000313" key="4">
    <source>
        <dbReference type="Proteomes" id="UP000006650"/>
    </source>
</evidence>
<dbReference type="EMBL" id="CP001632">
    <property type="protein sequence ID" value="ACU92458.1"/>
    <property type="molecule type" value="Genomic_DNA"/>
</dbReference>
<reference evidence="3 4" key="1">
    <citation type="journal article" date="2009" name="Stand. Genomic Sci.">
        <title>Complete genome sequence of Capnocytophaga ochracea type strain (VPI 2845).</title>
        <authorList>
            <person name="Mavrommatis K."/>
            <person name="Gronow S."/>
            <person name="Saunders E."/>
            <person name="Land M."/>
            <person name="Lapidus A."/>
            <person name="Copeland A."/>
            <person name="Glavina Del Rio T."/>
            <person name="Nolan M."/>
            <person name="Lucas S."/>
            <person name="Chen F."/>
            <person name="Tice H."/>
            <person name="Cheng J.F."/>
            <person name="Bruce D."/>
            <person name="Goodwin L."/>
            <person name="Pitluck S."/>
            <person name="Pati A."/>
            <person name="Ivanova N."/>
            <person name="Chen A."/>
            <person name="Palaniappan K."/>
            <person name="Chain P."/>
            <person name="Hauser L."/>
            <person name="Chang Y.J."/>
            <person name="Jeffries C.D."/>
            <person name="Brettin T."/>
            <person name="Detter J.C."/>
            <person name="Han C."/>
            <person name="Bristow J."/>
            <person name="Goker M."/>
            <person name="Rohde M."/>
            <person name="Eisen J.A."/>
            <person name="Markowitz V."/>
            <person name="Kyrpides N.C."/>
            <person name="Klenk H.P."/>
            <person name="Hugenholtz P."/>
        </authorList>
    </citation>
    <scope>NUCLEOTIDE SEQUENCE [LARGE SCALE GENOMIC DNA]</scope>
    <source>
        <strain evidence="4">ATCC 27872 / DSM 7271 / JCM 12966 / VPI 2845</strain>
    </source>
</reference>
<dbReference type="KEGG" id="coc:Coch_0903"/>
<evidence type="ECO:0000256" key="1">
    <source>
        <dbReference type="SAM" id="Coils"/>
    </source>
</evidence>
<accession>C7M9B2</accession>
<feature type="coiled-coil region" evidence="1">
    <location>
        <begin position="444"/>
        <end position="569"/>
    </location>
</feature>
<dbReference type="Proteomes" id="UP000006650">
    <property type="component" value="Chromosome"/>
</dbReference>
<name>C7M9B2_CAPOD</name>
<keyword evidence="2" id="KW-1133">Transmembrane helix</keyword>
<feature type="coiled-coil region" evidence="1">
    <location>
        <begin position="600"/>
        <end position="745"/>
    </location>
</feature>
<dbReference type="GeneID" id="29675842"/>
<dbReference type="eggNOG" id="ENOG50334US">
    <property type="taxonomic scope" value="Bacteria"/>
</dbReference>
<keyword evidence="1" id="KW-0175">Coiled coil</keyword>
<protein>
    <submittedName>
        <fullName evidence="3">Chromosome segregation ATPase-like protein</fullName>
    </submittedName>
</protein>
<keyword evidence="2" id="KW-0472">Membrane</keyword>
<gene>
    <name evidence="3" type="ordered locus">Coch_0903</name>
</gene>
<dbReference type="RefSeq" id="WP_015782135.1">
    <property type="nucleotide sequence ID" value="NC_013162.1"/>
</dbReference>
<evidence type="ECO:0000256" key="2">
    <source>
        <dbReference type="SAM" id="Phobius"/>
    </source>
</evidence>
<organism evidence="3 4">
    <name type="scientific">Capnocytophaga ochracea (strain ATCC 27872 / DSM 7271 / CCUG 9716 / JCM 12966 / NCTC 12371 / SS31 / VPI 2845)</name>
    <name type="common">Bacteroides ochraceus</name>
    <dbReference type="NCBI Taxonomy" id="521097"/>
    <lineage>
        <taxon>Bacteria</taxon>
        <taxon>Pseudomonadati</taxon>
        <taxon>Bacteroidota</taxon>
        <taxon>Flavobacteriia</taxon>
        <taxon>Flavobacteriales</taxon>
        <taxon>Flavobacteriaceae</taxon>
        <taxon>Capnocytophaga</taxon>
    </lineage>
</organism>
<dbReference type="HOGENOM" id="CLU_296083_0_0_10"/>
<keyword evidence="2" id="KW-0812">Transmembrane</keyword>
<feature type="transmembrane region" description="Helical" evidence="2">
    <location>
        <begin position="229"/>
        <end position="249"/>
    </location>
</feature>
<sequence length="1022" mass="112832">MERVNIAQIDIDVDSLIAKSAEVREKLINISNEMKALKDDFSKGNISIEEYTKRLTLLTAEQRGQSDELRVYDTLVKNHITTEAKQMASNNTMKGSIKELSAALSQNKHIYQQLSEEERNNAEVGGKLLAVIQEQDKKYKELQKSIGNNQVDVGNYRQAILDAVGDNQAFGTSMNSVVNTFNSLKVNVVALATPFANFVQTGKMAPGVLNATATATGNVSTGMKILRGAIISTGIGALIVALGSLISYFTSTQEGANKVNKVLTPLKVLFQTLFGVVQQVGKVLVEAFKAAWEPIKKVGEFIGTFLITPIKQVVGVVKGLGKILTGNFKGAWEEVKKPAQDLVNKGKEMGKAVGEARAKYAELGKEMKGIVGGIGDTMDEALKRGQRIEEINQKLAKSEAEHIEKTEALKELFAEQNQIARDTSKSVEEREKAAKASVETLKQINALAIERNKLEIERIELQQKSNDTSDAERAELARKKAELIANNKERINAETAQNKVINSVNRARNDEAKEQADKARARMQEELKQQREAVEEYVKTNSAVAKSLQERLEIEEKGMQDRLAVLEKEKSKGLIKQNEYEKQKREIEEAYLKTRTDLSIEAVKKEAEQYELQNKTKIDSETRLTAELILQEQDRQEAIYQKKVEALEKEKKLKQEAHDWDYNAEDAYQQQLQELRQGYDEQSRELKKQAYEQEKEQRALNAELDFQERIARLESEGAGEYEIRYAQLENENTLAIQKADELHEAGQLSDEQYQRTLEGIRKDYAKKKIAIDKSVEEAKLIAFQSVFSQIKGLVGEQTALGKAAAIAETTINTYIAAQKAYSAMAGIPVVGPALGAVAAGAAVVSGMLNVKKIMETNVKYEKGGILKGKSHNEGGIPFTVAGRGGFEAEGGEYLVNKRATAMYFPLLETINRSVSNGNYNPVYMQAGGVIKQLPEMKIDYTEITKAVREGAMQGTQTGAYEGAMHGAFQGSQQGAFEGARAGSLEGSMQGAYEGATMGTTSGLTDSILRISDNERARQSASI</sequence>
<dbReference type="AlphaFoldDB" id="C7M9B2"/>